<reference evidence="2" key="1">
    <citation type="journal article" date="2020" name="Stud. Mycol.">
        <title>101 Dothideomycetes genomes: a test case for predicting lifestyles and emergence of pathogens.</title>
        <authorList>
            <person name="Haridas S."/>
            <person name="Albert R."/>
            <person name="Binder M."/>
            <person name="Bloem J."/>
            <person name="Labutti K."/>
            <person name="Salamov A."/>
            <person name="Andreopoulos B."/>
            <person name="Baker S."/>
            <person name="Barry K."/>
            <person name="Bills G."/>
            <person name="Bluhm B."/>
            <person name="Cannon C."/>
            <person name="Castanera R."/>
            <person name="Culley D."/>
            <person name="Daum C."/>
            <person name="Ezra D."/>
            <person name="Gonzalez J."/>
            <person name="Henrissat B."/>
            <person name="Kuo A."/>
            <person name="Liang C."/>
            <person name="Lipzen A."/>
            <person name="Lutzoni F."/>
            <person name="Magnuson J."/>
            <person name="Mondo S."/>
            <person name="Nolan M."/>
            <person name="Ohm R."/>
            <person name="Pangilinan J."/>
            <person name="Park H.-J."/>
            <person name="Ramirez L."/>
            <person name="Alfaro M."/>
            <person name="Sun H."/>
            <person name="Tritt A."/>
            <person name="Yoshinaga Y."/>
            <person name="Zwiers L.-H."/>
            <person name="Turgeon B."/>
            <person name="Goodwin S."/>
            <person name="Spatafora J."/>
            <person name="Crous P."/>
            <person name="Grigoriev I."/>
        </authorList>
    </citation>
    <scope>NUCLEOTIDE SEQUENCE</scope>
    <source>
        <strain evidence="2">CBS 627.86</strain>
    </source>
</reference>
<name>A0A6A5Z711_9PLEO</name>
<evidence type="ECO:0000256" key="1">
    <source>
        <dbReference type="SAM" id="Phobius"/>
    </source>
</evidence>
<keyword evidence="1" id="KW-1133">Transmembrane helix</keyword>
<feature type="transmembrane region" description="Helical" evidence="1">
    <location>
        <begin position="282"/>
        <end position="303"/>
    </location>
</feature>
<keyword evidence="1" id="KW-0812">Transmembrane</keyword>
<gene>
    <name evidence="2" type="ORF">BDV96DRAFT_85666</name>
</gene>
<proteinExistence type="predicted"/>
<organism evidence="2 3">
    <name type="scientific">Lophiotrema nucula</name>
    <dbReference type="NCBI Taxonomy" id="690887"/>
    <lineage>
        <taxon>Eukaryota</taxon>
        <taxon>Fungi</taxon>
        <taxon>Dikarya</taxon>
        <taxon>Ascomycota</taxon>
        <taxon>Pezizomycotina</taxon>
        <taxon>Dothideomycetes</taxon>
        <taxon>Pleosporomycetidae</taxon>
        <taxon>Pleosporales</taxon>
        <taxon>Lophiotremataceae</taxon>
        <taxon>Lophiotrema</taxon>
    </lineage>
</organism>
<feature type="transmembrane region" description="Helical" evidence="1">
    <location>
        <begin position="323"/>
        <end position="343"/>
    </location>
</feature>
<dbReference type="OrthoDB" id="5392974at2759"/>
<evidence type="ECO:0000313" key="3">
    <source>
        <dbReference type="Proteomes" id="UP000799770"/>
    </source>
</evidence>
<sequence length="362" mass="41998">MLKQTRMALKYLSWLPGNFSIPPTSLSALRRAGLSDLIISAIFTKSGEWINMGSQRSTSYDESGNLSSFSWLYCYQGGWNVGKCFTQFSRTQYGYTYFCINYPPRAYQRLRAYVSYRPNVVYRTLFVDTLAAGECLRGFQEVVDDKRIDLFFHEKQYTDEQIDFDNAPRELHRLSKHWHTLMQDCGNFDILLDFMHAVIPKYRSKLHKAGWKLDKSSKPKETWNVLRLQSGSITRWTMVYRDRTNLRINLLFHLTNQREARTNTQIAASTAKVAEQTQRDSASMITIAAVTMFFLPGTFVSAILSTTFFDHGPDGLQVSKKWWILLAATLPLTIVVFAVWFGWRYLKIERKQTSDIAEKKLI</sequence>
<dbReference type="EMBL" id="ML977324">
    <property type="protein sequence ID" value="KAF2114814.1"/>
    <property type="molecule type" value="Genomic_DNA"/>
</dbReference>
<keyword evidence="3" id="KW-1185">Reference proteome</keyword>
<accession>A0A6A5Z711</accession>
<evidence type="ECO:0008006" key="4">
    <source>
        <dbReference type="Google" id="ProtNLM"/>
    </source>
</evidence>
<dbReference type="AlphaFoldDB" id="A0A6A5Z711"/>
<dbReference type="Proteomes" id="UP000799770">
    <property type="component" value="Unassembled WGS sequence"/>
</dbReference>
<dbReference type="Gene3D" id="1.20.58.340">
    <property type="entry name" value="Magnesium transport protein CorA, transmembrane region"/>
    <property type="match status" value="1"/>
</dbReference>
<protein>
    <recommendedName>
        <fullName evidence="4">Cora-like Mg2+ transporter protein-domain-containing protein</fullName>
    </recommendedName>
</protein>
<evidence type="ECO:0000313" key="2">
    <source>
        <dbReference type="EMBL" id="KAF2114814.1"/>
    </source>
</evidence>
<keyword evidence="1" id="KW-0472">Membrane</keyword>